<dbReference type="AlphaFoldDB" id="A0A392R272"/>
<evidence type="ECO:0000256" key="1">
    <source>
        <dbReference type="SAM" id="MobiDB-lite"/>
    </source>
</evidence>
<keyword evidence="3" id="KW-1185">Reference proteome</keyword>
<feature type="region of interest" description="Disordered" evidence="1">
    <location>
        <begin position="1"/>
        <end position="85"/>
    </location>
</feature>
<proteinExistence type="predicted"/>
<dbReference type="EMBL" id="LXQA010181424">
    <property type="protein sequence ID" value="MCI30683.1"/>
    <property type="molecule type" value="Genomic_DNA"/>
</dbReference>
<evidence type="ECO:0000313" key="3">
    <source>
        <dbReference type="Proteomes" id="UP000265520"/>
    </source>
</evidence>
<organism evidence="2 3">
    <name type="scientific">Trifolium medium</name>
    <dbReference type="NCBI Taxonomy" id="97028"/>
    <lineage>
        <taxon>Eukaryota</taxon>
        <taxon>Viridiplantae</taxon>
        <taxon>Streptophyta</taxon>
        <taxon>Embryophyta</taxon>
        <taxon>Tracheophyta</taxon>
        <taxon>Spermatophyta</taxon>
        <taxon>Magnoliopsida</taxon>
        <taxon>eudicotyledons</taxon>
        <taxon>Gunneridae</taxon>
        <taxon>Pentapetalae</taxon>
        <taxon>rosids</taxon>
        <taxon>fabids</taxon>
        <taxon>Fabales</taxon>
        <taxon>Fabaceae</taxon>
        <taxon>Papilionoideae</taxon>
        <taxon>50 kb inversion clade</taxon>
        <taxon>NPAAA clade</taxon>
        <taxon>Hologalegina</taxon>
        <taxon>IRL clade</taxon>
        <taxon>Trifolieae</taxon>
        <taxon>Trifolium</taxon>
    </lineage>
</organism>
<accession>A0A392R272</accession>
<reference evidence="2 3" key="1">
    <citation type="journal article" date="2018" name="Front. Plant Sci.">
        <title>Red Clover (Trifolium pratense) and Zigzag Clover (T. medium) - A Picture of Genomic Similarities and Differences.</title>
        <authorList>
            <person name="Dluhosova J."/>
            <person name="Istvanek J."/>
            <person name="Nedelnik J."/>
            <person name="Repkova J."/>
        </authorList>
    </citation>
    <scope>NUCLEOTIDE SEQUENCE [LARGE SCALE GENOMIC DNA]</scope>
    <source>
        <strain evidence="3">cv. 10/8</strain>
        <tissue evidence="2">Leaf</tissue>
    </source>
</reference>
<protein>
    <submittedName>
        <fullName evidence="2">Uncharacterized protein</fullName>
    </submittedName>
</protein>
<feature type="non-terminal residue" evidence="2">
    <location>
        <position position="85"/>
    </location>
</feature>
<feature type="compositionally biased region" description="Basic and acidic residues" evidence="1">
    <location>
        <begin position="41"/>
        <end position="56"/>
    </location>
</feature>
<dbReference type="Proteomes" id="UP000265520">
    <property type="component" value="Unassembled WGS sequence"/>
</dbReference>
<sequence length="85" mass="9009">FTQPAIEEIRSKVTRGKVAASSKTIDEAPTAETDNQPGVSKPKDVKKETTSRKRSSDTAGEPSSKRTKSIHSLSDDAPEVGTGVP</sequence>
<name>A0A392R272_9FABA</name>
<evidence type="ECO:0000313" key="2">
    <source>
        <dbReference type="EMBL" id="MCI30683.1"/>
    </source>
</evidence>
<comment type="caution">
    <text evidence="2">The sequence shown here is derived from an EMBL/GenBank/DDBJ whole genome shotgun (WGS) entry which is preliminary data.</text>
</comment>
<feature type="non-terminal residue" evidence="2">
    <location>
        <position position="1"/>
    </location>
</feature>